<feature type="domain" description="RNA polymerase sigma-70 region 2" evidence="5">
    <location>
        <begin position="31"/>
        <end position="90"/>
    </location>
</feature>
<dbReference type="PANTHER" id="PTHR43133">
    <property type="entry name" value="RNA POLYMERASE ECF-TYPE SIGMA FACTO"/>
    <property type="match status" value="1"/>
</dbReference>
<dbReference type="SUPFAM" id="SSF88946">
    <property type="entry name" value="Sigma2 domain of RNA polymerase sigma factors"/>
    <property type="match status" value="1"/>
</dbReference>
<evidence type="ECO:0000256" key="1">
    <source>
        <dbReference type="ARBA" id="ARBA00010641"/>
    </source>
</evidence>
<reference evidence="7 8" key="1">
    <citation type="submission" date="2017-11" db="EMBL/GenBank/DDBJ databases">
        <title>Infants hospitalized years apart are colonized by the same room-sourced microbial strains.</title>
        <authorList>
            <person name="Brooks B."/>
            <person name="Olm M.R."/>
            <person name="Firek B.A."/>
            <person name="Baker R."/>
            <person name="Thomas B.C."/>
            <person name="Morowitz M.J."/>
            <person name="Banfield J.F."/>
        </authorList>
    </citation>
    <scope>NUCLEOTIDE SEQUENCE [LARGE SCALE GENOMIC DNA]</scope>
    <source>
        <strain evidence="7">S2_009_000_R2_76</strain>
    </source>
</reference>
<accession>A0A2W5F4S4</accession>
<dbReference type="EMBL" id="QFOI01000069">
    <property type="protein sequence ID" value="PZP50398.1"/>
    <property type="molecule type" value="Genomic_DNA"/>
</dbReference>
<dbReference type="InterPro" id="IPR013324">
    <property type="entry name" value="RNA_pol_sigma_r3/r4-like"/>
</dbReference>
<feature type="domain" description="RNA polymerase sigma factor 70 region 4 type 2" evidence="6">
    <location>
        <begin position="124"/>
        <end position="168"/>
    </location>
</feature>
<protein>
    <recommendedName>
        <fullName evidence="9">RNA polymerase, sigma-24 subunit, ECF subfamily</fullName>
    </recommendedName>
</protein>
<evidence type="ECO:0000259" key="5">
    <source>
        <dbReference type="Pfam" id="PF04542"/>
    </source>
</evidence>
<dbReference type="Pfam" id="PF08281">
    <property type="entry name" value="Sigma70_r4_2"/>
    <property type="match status" value="1"/>
</dbReference>
<dbReference type="Proteomes" id="UP000249645">
    <property type="component" value="Unassembled WGS sequence"/>
</dbReference>
<dbReference type="InterPro" id="IPR036388">
    <property type="entry name" value="WH-like_DNA-bd_sf"/>
</dbReference>
<comment type="caution">
    <text evidence="7">The sequence shown here is derived from an EMBL/GenBank/DDBJ whole genome shotgun (WGS) entry which is preliminary data.</text>
</comment>
<evidence type="ECO:0000256" key="2">
    <source>
        <dbReference type="ARBA" id="ARBA00023015"/>
    </source>
</evidence>
<dbReference type="InterPro" id="IPR014327">
    <property type="entry name" value="RNA_pol_sigma70_bacteroid"/>
</dbReference>
<comment type="similarity">
    <text evidence="1">Belongs to the sigma-70 factor family. ECF subfamily.</text>
</comment>
<dbReference type="PANTHER" id="PTHR43133:SF46">
    <property type="entry name" value="RNA POLYMERASE SIGMA-70 FACTOR ECF SUBFAMILY"/>
    <property type="match status" value="1"/>
</dbReference>
<dbReference type="AlphaFoldDB" id="A0A2W5F4S4"/>
<dbReference type="NCBIfam" id="TIGR02985">
    <property type="entry name" value="Sig70_bacteroi1"/>
    <property type="match status" value="1"/>
</dbReference>
<proteinExistence type="inferred from homology"/>
<evidence type="ECO:0000256" key="3">
    <source>
        <dbReference type="ARBA" id="ARBA00023082"/>
    </source>
</evidence>
<dbReference type="NCBIfam" id="TIGR02937">
    <property type="entry name" value="sigma70-ECF"/>
    <property type="match status" value="1"/>
</dbReference>
<dbReference type="CDD" id="cd06171">
    <property type="entry name" value="Sigma70_r4"/>
    <property type="match status" value="1"/>
</dbReference>
<evidence type="ECO:0008006" key="9">
    <source>
        <dbReference type="Google" id="ProtNLM"/>
    </source>
</evidence>
<sequence>MKQQVDSNLIALIRSGDELAFAEFFCGLKEPLFRFLFSLTKSQQEAEDILQEVFISIWQKKDALEDIANLNGFVFTIAKNKALDYLRKKTNFVEISDSDLIHSHQADPFSILKGKELQEQVCLAISGLPQKQKMAYQMFKEEDMPQKEIAQKLNVSISTVKNQVMQAISNIKKNIFF</sequence>
<dbReference type="InterPro" id="IPR014284">
    <property type="entry name" value="RNA_pol_sigma-70_dom"/>
</dbReference>
<keyword evidence="2" id="KW-0805">Transcription regulation</keyword>
<dbReference type="InterPro" id="IPR013325">
    <property type="entry name" value="RNA_pol_sigma_r2"/>
</dbReference>
<dbReference type="GO" id="GO:0016987">
    <property type="term" value="F:sigma factor activity"/>
    <property type="evidence" value="ECO:0007669"/>
    <property type="project" value="UniProtKB-KW"/>
</dbReference>
<gene>
    <name evidence="7" type="ORF">DI598_05650</name>
</gene>
<organism evidence="7 8">
    <name type="scientific">Pseudopedobacter saltans</name>
    <dbReference type="NCBI Taxonomy" id="151895"/>
    <lineage>
        <taxon>Bacteria</taxon>
        <taxon>Pseudomonadati</taxon>
        <taxon>Bacteroidota</taxon>
        <taxon>Sphingobacteriia</taxon>
        <taxon>Sphingobacteriales</taxon>
        <taxon>Sphingobacteriaceae</taxon>
        <taxon>Pseudopedobacter</taxon>
    </lineage>
</organism>
<dbReference type="InterPro" id="IPR007627">
    <property type="entry name" value="RNA_pol_sigma70_r2"/>
</dbReference>
<evidence type="ECO:0000259" key="6">
    <source>
        <dbReference type="Pfam" id="PF08281"/>
    </source>
</evidence>
<dbReference type="Pfam" id="PF04542">
    <property type="entry name" value="Sigma70_r2"/>
    <property type="match status" value="1"/>
</dbReference>
<dbReference type="InterPro" id="IPR013249">
    <property type="entry name" value="RNA_pol_sigma70_r4_t2"/>
</dbReference>
<dbReference type="GO" id="GO:0006352">
    <property type="term" value="P:DNA-templated transcription initiation"/>
    <property type="evidence" value="ECO:0007669"/>
    <property type="project" value="InterPro"/>
</dbReference>
<dbReference type="Gene3D" id="1.10.10.10">
    <property type="entry name" value="Winged helix-like DNA-binding domain superfamily/Winged helix DNA-binding domain"/>
    <property type="match status" value="1"/>
</dbReference>
<evidence type="ECO:0000256" key="4">
    <source>
        <dbReference type="ARBA" id="ARBA00023163"/>
    </source>
</evidence>
<evidence type="ECO:0000313" key="7">
    <source>
        <dbReference type="EMBL" id="PZP50398.1"/>
    </source>
</evidence>
<dbReference type="GO" id="GO:0003677">
    <property type="term" value="F:DNA binding"/>
    <property type="evidence" value="ECO:0007669"/>
    <property type="project" value="InterPro"/>
</dbReference>
<dbReference type="Gene3D" id="1.10.1740.10">
    <property type="match status" value="1"/>
</dbReference>
<keyword evidence="3" id="KW-0731">Sigma factor</keyword>
<name>A0A2W5F4S4_9SPHI</name>
<evidence type="ECO:0000313" key="8">
    <source>
        <dbReference type="Proteomes" id="UP000249645"/>
    </source>
</evidence>
<dbReference type="SUPFAM" id="SSF88659">
    <property type="entry name" value="Sigma3 and sigma4 domains of RNA polymerase sigma factors"/>
    <property type="match status" value="1"/>
</dbReference>
<keyword evidence="4" id="KW-0804">Transcription</keyword>
<dbReference type="InterPro" id="IPR039425">
    <property type="entry name" value="RNA_pol_sigma-70-like"/>
</dbReference>